<name>A0ABD2YKY8_9GENT</name>
<accession>A0ABD2YKY8</accession>
<dbReference type="Proteomes" id="UP001630127">
    <property type="component" value="Unassembled WGS sequence"/>
</dbReference>
<protein>
    <submittedName>
        <fullName evidence="1">Uncharacterized protein</fullName>
    </submittedName>
</protein>
<gene>
    <name evidence="1" type="ORF">ACH5RR_032566</name>
</gene>
<dbReference type="AlphaFoldDB" id="A0ABD2YKY8"/>
<organism evidence="1 2">
    <name type="scientific">Cinchona calisaya</name>
    <dbReference type="NCBI Taxonomy" id="153742"/>
    <lineage>
        <taxon>Eukaryota</taxon>
        <taxon>Viridiplantae</taxon>
        <taxon>Streptophyta</taxon>
        <taxon>Embryophyta</taxon>
        <taxon>Tracheophyta</taxon>
        <taxon>Spermatophyta</taxon>
        <taxon>Magnoliopsida</taxon>
        <taxon>eudicotyledons</taxon>
        <taxon>Gunneridae</taxon>
        <taxon>Pentapetalae</taxon>
        <taxon>asterids</taxon>
        <taxon>lamiids</taxon>
        <taxon>Gentianales</taxon>
        <taxon>Rubiaceae</taxon>
        <taxon>Cinchonoideae</taxon>
        <taxon>Cinchoneae</taxon>
        <taxon>Cinchona</taxon>
    </lineage>
</organism>
<evidence type="ECO:0000313" key="2">
    <source>
        <dbReference type="Proteomes" id="UP001630127"/>
    </source>
</evidence>
<keyword evidence="2" id="KW-1185">Reference proteome</keyword>
<comment type="caution">
    <text evidence="1">The sequence shown here is derived from an EMBL/GenBank/DDBJ whole genome shotgun (WGS) entry which is preliminary data.</text>
</comment>
<reference evidence="1 2" key="1">
    <citation type="submission" date="2024-11" db="EMBL/GenBank/DDBJ databases">
        <title>A near-complete genome assembly of Cinchona calisaya.</title>
        <authorList>
            <person name="Lian D.C."/>
            <person name="Zhao X.W."/>
            <person name="Wei L."/>
        </authorList>
    </citation>
    <scope>NUCLEOTIDE SEQUENCE [LARGE SCALE GENOMIC DNA]</scope>
    <source>
        <tissue evidence="1">Nenye</tissue>
    </source>
</reference>
<dbReference type="EMBL" id="JBJUIK010000013">
    <property type="protein sequence ID" value="KAL3507184.1"/>
    <property type="molecule type" value="Genomic_DNA"/>
</dbReference>
<sequence>MYCLDHPNFMGTVYVNWSLPTQGGGMVAFSWKFKRLKQTLKNWNKEVFGNVFDAVKQAEDVLQLQSWIDYSQLSVDKEALHQAQVDLFSKLKTEEFFWRQKARCKLLEVRELNTKFFHASLVDKHSWLTLYRIKDSSGKWLETPNDIQAEAVSFLDSLFTDEGIDQDCLQR</sequence>
<evidence type="ECO:0000313" key="1">
    <source>
        <dbReference type="EMBL" id="KAL3507184.1"/>
    </source>
</evidence>
<proteinExistence type="predicted"/>